<dbReference type="Pfam" id="PF02653">
    <property type="entry name" value="BPD_transp_2"/>
    <property type="match status" value="1"/>
</dbReference>
<dbReference type="GO" id="GO:0006865">
    <property type="term" value="P:amino acid transport"/>
    <property type="evidence" value="ECO:0007669"/>
    <property type="project" value="UniProtKB-KW"/>
</dbReference>
<evidence type="ECO:0000256" key="5">
    <source>
        <dbReference type="ARBA" id="ARBA00022970"/>
    </source>
</evidence>
<evidence type="ECO:0000256" key="9">
    <source>
        <dbReference type="SAM" id="Phobius"/>
    </source>
</evidence>
<feature type="signal peptide" evidence="10">
    <location>
        <begin position="1"/>
        <end position="16"/>
    </location>
</feature>
<feature type="transmembrane region" description="Helical" evidence="9">
    <location>
        <begin position="338"/>
        <end position="358"/>
    </location>
</feature>
<evidence type="ECO:0000256" key="3">
    <source>
        <dbReference type="ARBA" id="ARBA00022475"/>
    </source>
</evidence>
<dbReference type="GO" id="GO:0022857">
    <property type="term" value="F:transmembrane transporter activity"/>
    <property type="evidence" value="ECO:0007669"/>
    <property type="project" value="InterPro"/>
</dbReference>
<comment type="caution">
    <text evidence="11">The sequence shown here is derived from an EMBL/GenBank/DDBJ whole genome shotgun (WGS) entry which is preliminary data.</text>
</comment>
<evidence type="ECO:0000256" key="4">
    <source>
        <dbReference type="ARBA" id="ARBA00022692"/>
    </source>
</evidence>
<sequence>MLRRVLLFLAACLALAGCGRGVDAEQARICRQAIPALNADGANFRLSEPRPGPGRNEVLIHYEVDTPRSTRRRAITCRFAGAGFAAGKARLVGITTERGALNDASVYFLQRFYLETPEAAAADPERRAASARVLQLPSPLAYALQQALAALPMAAIYGLLAASYALIFGLVRRIMLGFGEFAVLGGMAATLTIALSVAGGAVTPLPGLLSGLVVAVTAGALHGLVAGRLAVAPLLRLKGQQIVIVTVGLSIALAEYLRLAQGESGRWVPPVWNATLGIAGARDFLVTVTPMSLLVTATGALAAGLLMLLLARTRFGRAWRAYADDPVAAALFGIDGRVLFSITFALATGLAALAGFLMVAQYGGVGFSGGLALGLKALVAAVVGGIGSVAGALAGGLVIAAVEAAWSAALPIELRDIAVYCLLVLFLVLRPGGLFGERHLVPREI</sequence>
<comment type="similarity">
    <text evidence="8">Belongs to the binding-protein-dependent transport system permease family. LivHM subfamily.</text>
</comment>
<dbReference type="AlphaFoldDB" id="A0A840BRA1"/>
<evidence type="ECO:0000313" key="11">
    <source>
        <dbReference type="EMBL" id="MBB4015895.1"/>
    </source>
</evidence>
<dbReference type="PANTHER" id="PTHR11795">
    <property type="entry name" value="BRANCHED-CHAIN AMINO ACID TRANSPORT SYSTEM PERMEASE PROTEIN LIVH"/>
    <property type="match status" value="1"/>
</dbReference>
<feature type="transmembrane region" description="Helical" evidence="9">
    <location>
        <begin position="242"/>
        <end position="259"/>
    </location>
</feature>
<protein>
    <submittedName>
        <fullName evidence="11">Branched-subunit amino acid ABC-type transport system permease component</fullName>
    </submittedName>
</protein>
<keyword evidence="5" id="KW-0029">Amino-acid transport</keyword>
<reference evidence="11 12" key="1">
    <citation type="submission" date="2020-08" db="EMBL/GenBank/DDBJ databases">
        <title>Genomic Encyclopedia of Type Strains, Phase IV (KMG-IV): sequencing the most valuable type-strain genomes for metagenomic binning, comparative biology and taxonomic classification.</title>
        <authorList>
            <person name="Goeker M."/>
        </authorList>
    </citation>
    <scope>NUCLEOTIDE SEQUENCE [LARGE SCALE GENOMIC DNA]</scope>
    <source>
        <strain evidence="11 12">DSM 103737</strain>
    </source>
</reference>
<gene>
    <name evidence="11" type="ORF">GGR16_000901</name>
</gene>
<feature type="transmembrane region" description="Helical" evidence="9">
    <location>
        <begin position="378"/>
        <end position="405"/>
    </location>
</feature>
<name>A0A840BRA1_9HYPH</name>
<dbReference type="GO" id="GO:0005886">
    <property type="term" value="C:plasma membrane"/>
    <property type="evidence" value="ECO:0007669"/>
    <property type="project" value="UniProtKB-SubCell"/>
</dbReference>
<feature type="transmembrane region" description="Helical" evidence="9">
    <location>
        <begin position="208"/>
        <end position="230"/>
    </location>
</feature>
<dbReference type="InterPro" id="IPR001851">
    <property type="entry name" value="ABC_transp_permease"/>
</dbReference>
<proteinExistence type="inferred from homology"/>
<dbReference type="CDD" id="cd06582">
    <property type="entry name" value="TM_PBP1_LivH_like"/>
    <property type="match status" value="1"/>
</dbReference>
<keyword evidence="10" id="KW-0732">Signal</keyword>
<keyword evidence="12" id="KW-1185">Reference proteome</keyword>
<dbReference type="EMBL" id="JACIEN010000001">
    <property type="protein sequence ID" value="MBB4015895.1"/>
    <property type="molecule type" value="Genomic_DNA"/>
</dbReference>
<feature type="chain" id="PRO_5032502786" evidence="10">
    <location>
        <begin position="17"/>
        <end position="445"/>
    </location>
</feature>
<dbReference type="RefSeq" id="WP_053193871.1">
    <property type="nucleotide sequence ID" value="NZ_JACIEN010000001.1"/>
</dbReference>
<feature type="transmembrane region" description="Helical" evidence="9">
    <location>
        <begin position="181"/>
        <end position="202"/>
    </location>
</feature>
<feature type="transmembrane region" description="Helical" evidence="9">
    <location>
        <begin position="291"/>
        <end position="311"/>
    </location>
</feature>
<evidence type="ECO:0000256" key="7">
    <source>
        <dbReference type="ARBA" id="ARBA00023136"/>
    </source>
</evidence>
<feature type="transmembrane region" description="Helical" evidence="9">
    <location>
        <begin position="147"/>
        <end position="169"/>
    </location>
</feature>
<organism evidence="11 12">
    <name type="scientific">Chelatococcus caeni</name>
    <dbReference type="NCBI Taxonomy" id="1348468"/>
    <lineage>
        <taxon>Bacteria</taxon>
        <taxon>Pseudomonadati</taxon>
        <taxon>Pseudomonadota</taxon>
        <taxon>Alphaproteobacteria</taxon>
        <taxon>Hyphomicrobiales</taxon>
        <taxon>Chelatococcaceae</taxon>
        <taxon>Chelatococcus</taxon>
    </lineage>
</organism>
<evidence type="ECO:0000256" key="8">
    <source>
        <dbReference type="ARBA" id="ARBA00037998"/>
    </source>
</evidence>
<evidence type="ECO:0000256" key="2">
    <source>
        <dbReference type="ARBA" id="ARBA00022448"/>
    </source>
</evidence>
<comment type="subcellular location">
    <subcellularLocation>
        <location evidence="1">Cell membrane</location>
        <topology evidence="1">Multi-pass membrane protein</topology>
    </subcellularLocation>
</comment>
<keyword evidence="6 9" id="KW-1133">Transmembrane helix</keyword>
<evidence type="ECO:0000313" key="12">
    <source>
        <dbReference type="Proteomes" id="UP000577362"/>
    </source>
</evidence>
<dbReference type="PROSITE" id="PS51257">
    <property type="entry name" value="PROKAR_LIPOPROTEIN"/>
    <property type="match status" value="1"/>
</dbReference>
<dbReference type="PANTHER" id="PTHR11795:SF445">
    <property type="entry name" value="AMINO ACID ABC TRANSPORTER PERMEASE PROTEIN"/>
    <property type="match status" value="1"/>
</dbReference>
<keyword evidence="2" id="KW-0813">Transport</keyword>
<keyword evidence="4 9" id="KW-0812">Transmembrane</keyword>
<evidence type="ECO:0000256" key="6">
    <source>
        <dbReference type="ARBA" id="ARBA00022989"/>
    </source>
</evidence>
<evidence type="ECO:0000256" key="1">
    <source>
        <dbReference type="ARBA" id="ARBA00004651"/>
    </source>
</evidence>
<keyword evidence="7 9" id="KW-0472">Membrane</keyword>
<dbReference type="InterPro" id="IPR052157">
    <property type="entry name" value="BCAA_transport_permease"/>
</dbReference>
<keyword evidence="3" id="KW-1003">Cell membrane</keyword>
<accession>A0A840BRA1</accession>
<dbReference type="Proteomes" id="UP000577362">
    <property type="component" value="Unassembled WGS sequence"/>
</dbReference>
<evidence type="ECO:0000256" key="10">
    <source>
        <dbReference type="SAM" id="SignalP"/>
    </source>
</evidence>